<dbReference type="EMBL" id="GG749408">
    <property type="protein sequence ID" value="EGE77972.2"/>
    <property type="molecule type" value="Genomic_DNA"/>
</dbReference>
<protein>
    <recommendedName>
        <fullName evidence="4">MFS monocarboxylate transporter</fullName>
    </recommendedName>
</protein>
<dbReference type="Gene3D" id="1.20.1250.20">
    <property type="entry name" value="MFS general substrate transporter like domains"/>
    <property type="match status" value="1"/>
</dbReference>
<accession>F2T3H0</accession>
<dbReference type="Proteomes" id="UP000007802">
    <property type="component" value="Unassembled WGS sequence"/>
</dbReference>
<gene>
    <name evidence="3" type="ORF">BDDG_00909</name>
</gene>
<evidence type="ECO:0000256" key="2">
    <source>
        <dbReference type="SAM" id="Phobius"/>
    </source>
</evidence>
<feature type="transmembrane region" description="Helical" evidence="2">
    <location>
        <begin position="295"/>
        <end position="318"/>
    </location>
</feature>
<dbReference type="SUPFAM" id="SSF103473">
    <property type="entry name" value="MFS general substrate transporter"/>
    <property type="match status" value="1"/>
</dbReference>
<feature type="transmembrane region" description="Helical" evidence="2">
    <location>
        <begin position="355"/>
        <end position="375"/>
    </location>
</feature>
<reference evidence="3" key="1">
    <citation type="submission" date="2010-03" db="EMBL/GenBank/DDBJ databases">
        <title>Annotation of Blastomyces dermatitidis strain ATCC 18188.</title>
        <authorList>
            <consortium name="The Broad Institute Genome Sequencing Platform"/>
            <consortium name="Broad Institute Genome Sequencing Center for Infectious Disease."/>
            <person name="Cuomo C."/>
            <person name="Klein B."/>
            <person name="Sullivan T."/>
            <person name="Heitman J."/>
            <person name="Young S."/>
            <person name="Zeng Q."/>
            <person name="Gargeya S."/>
            <person name="Alvarado L."/>
            <person name="Berlin A.M."/>
            <person name="Chapman S.B."/>
            <person name="Chen Z."/>
            <person name="Freedman E."/>
            <person name="Gellesch M."/>
            <person name="Goldberg J."/>
            <person name="Griggs A."/>
            <person name="Gujja S."/>
            <person name="Heilman E."/>
            <person name="Heiman D."/>
            <person name="Howarth C."/>
            <person name="Mehta T."/>
            <person name="Neiman D."/>
            <person name="Pearson M."/>
            <person name="Roberts A."/>
            <person name="Saif S."/>
            <person name="Shea T."/>
            <person name="Shenoy N."/>
            <person name="Sisk P."/>
            <person name="Stolte C."/>
            <person name="Sykes S."/>
            <person name="White J."/>
            <person name="Yandava C."/>
            <person name="Haas B."/>
            <person name="Nusbaum C."/>
            <person name="Birren B."/>
        </authorList>
    </citation>
    <scope>NUCLEOTIDE SEQUENCE [LARGE SCALE GENOMIC DNA]</scope>
    <source>
        <strain evidence="3">ATCC 18188</strain>
    </source>
</reference>
<dbReference type="OrthoDB" id="6509908at2759"/>
<evidence type="ECO:0000256" key="1">
    <source>
        <dbReference type="SAM" id="MobiDB-lite"/>
    </source>
</evidence>
<evidence type="ECO:0008006" key="4">
    <source>
        <dbReference type="Google" id="ProtNLM"/>
    </source>
</evidence>
<dbReference type="HOGENOM" id="CLU_2687248_0_0_1"/>
<organism evidence="3">
    <name type="scientific">Ajellomyces dermatitidis (strain ATCC 18188 / CBS 674.68)</name>
    <name type="common">Blastomyces dermatitidis</name>
    <dbReference type="NCBI Taxonomy" id="653446"/>
    <lineage>
        <taxon>Eukaryota</taxon>
        <taxon>Fungi</taxon>
        <taxon>Dikarya</taxon>
        <taxon>Ascomycota</taxon>
        <taxon>Pezizomycotina</taxon>
        <taxon>Eurotiomycetes</taxon>
        <taxon>Eurotiomycetidae</taxon>
        <taxon>Onygenales</taxon>
        <taxon>Ajellomycetaceae</taxon>
        <taxon>Blastomyces</taxon>
    </lineage>
</organism>
<sequence>MKVAVGIIPGTIKLVQVQPSPLECLVLSTPYSAVHFPTAGPLGMMERIRTNLCQPDPGTGHLTSRAWAEISYVYLSQILSCQRSTATQRACAKRTLYDYSTNEKLLTSCHDRYIAVSVSMEQVITTDEKSRLAPVEVDNSSGREDGAQPQGHINNIVEGSSPSPPAEDWFTWMEVLGAFCLNLNTWGLMNAYGVFQAFYELDLLATRSSSDISWIGWTQAFLMFIISMIVGPIVDAGYLRSLLGIGSLLTVLGIFMTSLCNEYWQVFLAQAITMGLGFGYLYVPTPTIVSQYFHTSTTLAMGASSAGGALGAVIYLIIFTRLQPRIGFAWATRVLGPMTKHTLVDRTAFKDVPYILLNIGLIFGFMGFYIIFYYIELYAHQESSV</sequence>
<dbReference type="AlphaFoldDB" id="F2T3H0"/>
<evidence type="ECO:0000313" key="3">
    <source>
        <dbReference type="EMBL" id="EGE77972.2"/>
    </source>
</evidence>
<feature type="transmembrane region" description="Helical" evidence="2">
    <location>
        <begin position="263"/>
        <end position="283"/>
    </location>
</feature>
<keyword evidence="2" id="KW-0812">Transmembrane</keyword>
<proteinExistence type="predicted"/>
<name>F2T3H0_AJEDA</name>
<keyword evidence="2" id="KW-0472">Membrane</keyword>
<dbReference type="InterPro" id="IPR036259">
    <property type="entry name" value="MFS_trans_sf"/>
</dbReference>
<feature type="transmembrane region" description="Helical" evidence="2">
    <location>
        <begin position="237"/>
        <end position="256"/>
    </location>
</feature>
<feature type="region of interest" description="Disordered" evidence="1">
    <location>
        <begin position="134"/>
        <end position="157"/>
    </location>
</feature>
<dbReference type="PANTHER" id="PTHR11360:SF234">
    <property type="entry name" value="MFS-TYPE TRANSPORTER DBAD-RELATED"/>
    <property type="match status" value="1"/>
</dbReference>
<keyword evidence="2" id="KW-1133">Transmembrane helix</keyword>
<feature type="transmembrane region" description="Helical" evidence="2">
    <location>
        <begin position="212"/>
        <end position="231"/>
    </location>
</feature>
<dbReference type="InterPro" id="IPR050327">
    <property type="entry name" value="Proton-linked_MCT"/>
</dbReference>
<dbReference type="PANTHER" id="PTHR11360">
    <property type="entry name" value="MONOCARBOXYLATE TRANSPORTER"/>
    <property type="match status" value="1"/>
</dbReference>